<dbReference type="CDD" id="cd09024">
    <property type="entry name" value="Aldose_epim_lacX"/>
    <property type="match status" value="1"/>
</dbReference>
<accession>A0ABT4BUS7</accession>
<dbReference type="Pfam" id="PF01263">
    <property type="entry name" value="Aldose_epim"/>
    <property type="match status" value="1"/>
</dbReference>
<dbReference type="EMBL" id="JAPOHA010000004">
    <property type="protein sequence ID" value="MCY1713668.1"/>
    <property type="molecule type" value="Genomic_DNA"/>
</dbReference>
<dbReference type="PANTHER" id="PTHR11122:SF13">
    <property type="entry name" value="GLUCOSE-6-PHOSPHATE 1-EPIMERASE"/>
    <property type="match status" value="1"/>
</dbReference>
<organism evidence="1 2">
    <name type="scientific">Caproiciproducens galactitolivorans</name>
    <dbReference type="NCBI Taxonomy" id="642589"/>
    <lineage>
        <taxon>Bacteria</taxon>
        <taxon>Bacillati</taxon>
        <taxon>Bacillota</taxon>
        <taxon>Clostridia</taxon>
        <taxon>Eubacteriales</taxon>
        <taxon>Acutalibacteraceae</taxon>
        <taxon>Caproiciproducens</taxon>
    </lineage>
</organism>
<evidence type="ECO:0000313" key="2">
    <source>
        <dbReference type="Proteomes" id="UP001082703"/>
    </source>
</evidence>
<reference evidence="1 2" key="1">
    <citation type="submission" date="2022-11" db="EMBL/GenBank/DDBJ databases">
        <authorList>
            <person name="Caiyu Z."/>
        </authorList>
    </citation>
    <scope>NUCLEOTIDE SEQUENCE [LARGE SCALE GENOMIC DNA]</scope>
    <source>
        <strain evidence="1 2">YR-4</strain>
    </source>
</reference>
<dbReference type="InterPro" id="IPR014718">
    <property type="entry name" value="GH-type_carb-bd"/>
</dbReference>
<dbReference type="Gene3D" id="2.70.98.10">
    <property type="match status" value="1"/>
</dbReference>
<protein>
    <submittedName>
        <fullName evidence="1">Aldose 1-epimerase family protein</fullName>
    </submittedName>
</protein>
<sequence>MQKTLKIGCAEGIVDTFGGELISYKNGGKEYIWTGDPKYWSGHAPILFPFVSALKDGKVLFDGKSYSMAGKHGFARKSQFELTECTDTKAVFTLVSNDVTKAQYPYDFVLAVTHEISDAGYKTTYSVKNTGNGAMQFCIGGHAGFCVDGSAEDYELKFEKAEDLNLYYTDANSLFSENYKFKKRLESDTFPIVYSDFDVDALIAKDIKSRKVKLVKKNDGTGIEFDFNGFEVLVLWTPPKKQAPFLCLEPWNGLPALTDESGRFEDKPYRIVLPAGSEYSVGYKVSVIK</sequence>
<keyword evidence="2" id="KW-1185">Reference proteome</keyword>
<dbReference type="SUPFAM" id="SSF74650">
    <property type="entry name" value="Galactose mutarotase-like"/>
    <property type="match status" value="1"/>
</dbReference>
<dbReference type="InterPro" id="IPR008183">
    <property type="entry name" value="Aldose_1/G6P_1-epimerase"/>
</dbReference>
<dbReference type="Proteomes" id="UP001082703">
    <property type="component" value="Unassembled WGS sequence"/>
</dbReference>
<dbReference type="InterPro" id="IPR011013">
    <property type="entry name" value="Gal_mutarotase_sf_dom"/>
</dbReference>
<dbReference type="InterPro" id="IPR037481">
    <property type="entry name" value="LacX"/>
</dbReference>
<comment type="caution">
    <text evidence="1">The sequence shown here is derived from an EMBL/GenBank/DDBJ whole genome shotgun (WGS) entry which is preliminary data.</text>
</comment>
<dbReference type="RefSeq" id="WP_268057691.1">
    <property type="nucleotide sequence ID" value="NZ_JAPOHA010000004.1"/>
</dbReference>
<proteinExistence type="predicted"/>
<dbReference type="PANTHER" id="PTHR11122">
    <property type="entry name" value="APOSPORY-ASSOCIATED PROTEIN C-RELATED"/>
    <property type="match status" value="1"/>
</dbReference>
<evidence type="ECO:0000313" key="1">
    <source>
        <dbReference type="EMBL" id="MCY1713668.1"/>
    </source>
</evidence>
<name>A0ABT4BUS7_9FIRM</name>
<gene>
    <name evidence="1" type="ORF">OUY18_05295</name>
</gene>